<dbReference type="Gene3D" id="1.25.40.20">
    <property type="entry name" value="Ankyrin repeat-containing domain"/>
    <property type="match status" value="1"/>
</dbReference>
<name>A0A4Y8MIX2_9BURK</name>
<dbReference type="RefSeq" id="WP_134465852.1">
    <property type="nucleotide sequence ID" value="NZ_JBHMFL010000088.1"/>
</dbReference>
<dbReference type="AlphaFoldDB" id="A0A4Y8MIX2"/>
<evidence type="ECO:0000313" key="1">
    <source>
        <dbReference type="EMBL" id="TFE37323.1"/>
    </source>
</evidence>
<reference evidence="1 2" key="1">
    <citation type="submission" date="2019-03" db="EMBL/GenBank/DDBJ databases">
        <title>Complete Genome Sequence of Paraburkholderia dipogonis ICMP 19430T, a Nitrogen-fixing Symbiont of the South African Invasive Legume Dipogon lignosus in New Zealand.</title>
        <authorList>
            <person name="De Meyer S.E."/>
        </authorList>
    </citation>
    <scope>NUCLEOTIDE SEQUENCE [LARGE SCALE GENOMIC DNA]</scope>
    <source>
        <strain evidence="1 2">ICMP 19430</strain>
    </source>
</reference>
<comment type="caution">
    <text evidence="1">The sequence shown here is derived from an EMBL/GenBank/DDBJ whole genome shotgun (WGS) entry which is preliminary data.</text>
</comment>
<proteinExistence type="predicted"/>
<dbReference type="InterPro" id="IPR036770">
    <property type="entry name" value="Ankyrin_rpt-contain_sf"/>
</dbReference>
<sequence length="167" mass="18489">MAHRIVTANEIISNRLAIWRDPGQRRKWVKLREQRYFLHRVCGDWHTVAALLKAAPELAAVSDRQGHTAVHRACAIKRGGGPQPIEPNGVKTIKTLLEAGADLEQAVAVAVDEDEDDGYFRATPLWYAVAVEKISHWPSIFYGAAPRPAIRFGQPCGTTMPMSVAHC</sequence>
<dbReference type="Proteomes" id="UP000297385">
    <property type="component" value="Unassembled WGS sequence"/>
</dbReference>
<accession>A0A4Y8MIX2</accession>
<evidence type="ECO:0000313" key="2">
    <source>
        <dbReference type="Proteomes" id="UP000297385"/>
    </source>
</evidence>
<gene>
    <name evidence="1" type="ORF">E2553_38155</name>
</gene>
<organism evidence="1 2">
    <name type="scientific">Paraburkholderia dipogonis</name>
    <dbReference type="NCBI Taxonomy" id="1211383"/>
    <lineage>
        <taxon>Bacteria</taxon>
        <taxon>Pseudomonadati</taxon>
        <taxon>Pseudomonadota</taxon>
        <taxon>Betaproteobacteria</taxon>
        <taxon>Burkholderiales</taxon>
        <taxon>Burkholderiaceae</taxon>
        <taxon>Paraburkholderia</taxon>
    </lineage>
</organism>
<protein>
    <recommendedName>
        <fullName evidence="3">Ankyrin repeat domain-containing protein</fullName>
    </recommendedName>
</protein>
<dbReference type="GeneID" id="97306556"/>
<dbReference type="EMBL" id="SNVI01000005">
    <property type="protein sequence ID" value="TFE37323.1"/>
    <property type="molecule type" value="Genomic_DNA"/>
</dbReference>
<evidence type="ECO:0008006" key="3">
    <source>
        <dbReference type="Google" id="ProtNLM"/>
    </source>
</evidence>